<sequence length="159" mass="17742">MSAELFRLAESFGFSGVSTTVSAGILLSWDFSHAIKEGRYRRSLSLLIGIDATEYFEWNNWLLAILILFASIAIRFFIVGGTFKLLDRRKHEAIWKKSLLISWSGIRGLMSMFLLLQLSAMTEVGAADELISLSFSVVILSLIVQSLGIHPLSKLLDSK</sequence>
<evidence type="ECO:0000313" key="8">
    <source>
        <dbReference type="Proteomes" id="UP001241988"/>
    </source>
</evidence>
<evidence type="ECO:0000256" key="1">
    <source>
        <dbReference type="ARBA" id="ARBA00004141"/>
    </source>
</evidence>
<organism evidence="7 8">
    <name type="scientific">Planomicrobium stackebrandtii</name>
    <dbReference type="NCBI Taxonomy" id="253160"/>
    <lineage>
        <taxon>Bacteria</taxon>
        <taxon>Bacillati</taxon>
        <taxon>Bacillota</taxon>
        <taxon>Bacilli</taxon>
        <taxon>Bacillales</taxon>
        <taxon>Caryophanaceae</taxon>
        <taxon>Planomicrobium</taxon>
    </lineage>
</organism>
<evidence type="ECO:0000256" key="3">
    <source>
        <dbReference type="ARBA" id="ARBA00022989"/>
    </source>
</evidence>
<proteinExistence type="predicted"/>
<comment type="subcellular location">
    <subcellularLocation>
        <location evidence="1">Membrane</location>
        <topology evidence="1">Multi-pass membrane protein</topology>
    </subcellularLocation>
</comment>
<dbReference type="InterPro" id="IPR006153">
    <property type="entry name" value="Cation/H_exchanger_TM"/>
</dbReference>
<reference evidence="7 8" key="1">
    <citation type="submission" date="2023-07" db="EMBL/GenBank/DDBJ databases">
        <title>Genomic Encyclopedia of Type Strains, Phase IV (KMG-IV): sequencing the most valuable type-strain genomes for metagenomic binning, comparative biology and taxonomic classification.</title>
        <authorList>
            <person name="Goeker M."/>
        </authorList>
    </citation>
    <scope>NUCLEOTIDE SEQUENCE [LARGE SCALE GENOMIC DNA]</scope>
    <source>
        <strain evidence="7 8">DSM 16419</strain>
    </source>
</reference>
<feature type="transmembrane region" description="Helical" evidence="5">
    <location>
        <begin position="61"/>
        <end position="86"/>
    </location>
</feature>
<keyword evidence="2 5" id="KW-0812">Transmembrane</keyword>
<evidence type="ECO:0000259" key="6">
    <source>
        <dbReference type="Pfam" id="PF00999"/>
    </source>
</evidence>
<keyword evidence="8" id="KW-1185">Reference proteome</keyword>
<evidence type="ECO:0000256" key="4">
    <source>
        <dbReference type="ARBA" id="ARBA00023136"/>
    </source>
</evidence>
<keyword evidence="4 5" id="KW-0472">Membrane</keyword>
<evidence type="ECO:0000256" key="5">
    <source>
        <dbReference type="SAM" id="Phobius"/>
    </source>
</evidence>
<feature type="transmembrane region" description="Helical" evidence="5">
    <location>
        <begin position="98"/>
        <end position="118"/>
    </location>
</feature>
<dbReference type="Proteomes" id="UP001241988">
    <property type="component" value="Unassembled WGS sequence"/>
</dbReference>
<feature type="transmembrane region" description="Helical" evidence="5">
    <location>
        <begin position="12"/>
        <end position="29"/>
    </location>
</feature>
<protein>
    <submittedName>
        <fullName evidence="7">NhaP-type Na+/H+ or K+/H+ antiporter</fullName>
    </submittedName>
</protein>
<keyword evidence="3 5" id="KW-1133">Transmembrane helix</keyword>
<gene>
    <name evidence="7" type="ORF">QOZ98_001679</name>
</gene>
<dbReference type="Pfam" id="PF00999">
    <property type="entry name" value="Na_H_Exchanger"/>
    <property type="match status" value="1"/>
</dbReference>
<dbReference type="EMBL" id="JAUSWB010000004">
    <property type="protein sequence ID" value="MDQ0428852.1"/>
    <property type="molecule type" value="Genomic_DNA"/>
</dbReference>
<dbReference type="RefSeq" id="WP_308787005.1">
    <property type="nucleotide sequence ID" value="NZ_JAUSWB010000004.1"/>
</dbReference>
<evidence type="ECO:0000313" key="7">
    <source>
        <dbReference type="EMBL" id="MDQ0428852.1"/>
    </source>
</evidence>
<name>A0ABU0GU20_9BACL</name>
<accession>A0ABU0GU20</accession>
<comment type="caution">
    <text evidence="7">The sequence shown here is derived from an EMBL/GenBank/DDBJ whole genome shotgun (WGS) entry which is preliminary data.</text>
</comment>
<feature type="transmembrane region" description="Helical" evidence="5">
    <location>
        <begin position="130"/>
        <end position="149"/>
    </location>
</feature>
<feature type="domain" description="Cation/H+ exchanger transmembrane" evidence="6">
    <location>
        <begin position="8"/>
        <end position="153"/>
    </location>
</feature>
<evidence type="ECO:0000256" key="2">
    <source>
        <dbReference type="ARBA" id="ARBA00022692"/>
    </source>
</evidence>